<dbReference type="Pfam" id="PF07719">
    <property type="entry name" value="TPR_2"/>
    <property type="match status" value="1"/>
</dbReference>
<dbReference type="PANTHER" id="PTHR22904:SF523">
    <property type="entry name" value="STRESS-INDUCED-PHOSPHOPROTEIN 1"/>
    <property type="match status" value="1"/>
</dbReference>
<evidence type="ECO:0000256" key="2">
    <source>
        <dbReference type="ARBA" id="ARBA00022803"/>
    </source>
</evidence>
<accession>A0A6B2LCC4</accession>
<proteinExistence type="predicted"/>
<dbReference type="Gene3D" id="1.25.40.10">
    <property type="entry name" value="Tetratricopeptide repeat domain"/>
    <property type="match status" value="1"/>
</dbReference>
<dbReference type="PROSITE" id="PS50293">
    <property type="entry name" value="TPR_REGION"/>
    <property type="match status" value="1"/>
</dbReference>
<dbReference type="InterPro" id="IPR013105">
    <property type="entry name" value="TPR_2"/>
</dbReference>
<sequence length="259" mass="29644">MLNSKEGMSGHLSKLYSNRSATFIHLQKYEEALEDAEKAIQLDPSWATGYSRKGFAACHLRRYDEAIQSFQECQLRDTENRYAISELQVATFGKKYQQNILKFQENFTRATLCTIKNTVQFNLGVMESAEFANKSTSMTMKLKDGVKCIHTVILDVNAKIVGQNVPKLKEMLITNEEEMKIYKDLKNGQTNLVYISIVFTKKEGVAVEGLCYWREWNNQSDNEKISRPLSKKQAAILDITCQEASQSSNWQQILSILKL</sequence>
<dbReference type="GO" id="GO:0051879">
    <property type="term" value="F:Hsp90 protein binding"/>
    <property type="evidence" value="ECO:0007669"/>
    <property type="project" value="TreeGrafter"/>
</dbReference>
<evidence type="ECO:0000313" key="4">
    <source>
        <dbReference type="EMBL" id="NDV34679.1"/>
    </source>
</evidence>
<name>A0A6B2LCC4_9EUKA</name>
<dbReference type="InterPro" id="IPR011990">
    <property type="entry name" value="TPR-like_helical_dom_sf"/>
</dbReference>
<evidence type="ECO:0000256" key="3">
    <source>
        <dbReference type="PROSITE-ProRule" id="PRU00339"/>
    </source>
</evidence>
<keyword evidence="2 3" id="KW-0802">TPR repeat</keyword>
<dbReference type="EMBL" id="GIBP01005710">
    <property type="protein sequence ID" value="NDV34679.1"/>
    <property type="molecule type" value="Transcribed_RNA"/>
</dbReference>
<feature type="repeat" description="TPR" evidence="3">
    <location>
        <begin position="13"/>
        <end position="46"/>
    </location>
</feature>
<reference evidence="4" key="1">
    <citation type="journal article" date="2020" name="J. Eukaryot. Microbiol.">
        <title>De novo Sequencing, Assembly and Annotation of the Transcriptome for the Free-Living Testate Amoeba Arcella intermedia.</title>
        <authorList>
            <person name="Ribeiro G.M."/>
            <person name="Porfirio-Sousa A.L."/>
            <person name="Maurer-Alcala X.X."/>
            <person name="Katz L.A."/>
            <person name="Lahr D.J.G."/>
        </authorList>
    </citation>
    <scope>NUCLEOTIDE SEQUENCE</scope>
</reference>
<protein>
    <submittedName>
        <fullName evidence="4">Uncharacterized protein</fullName>
    </submittedName>
</protein>
<dbReference type="SUPFAM" id="SSF48452">
    <property type="entry name" value="TPR-like"/>
    <property type="match status" value="1"/>
</dbReference>
<organism evidence="4">
    <name type="scientific">Arcella intermedia</name>
    <dbReference type="NCBI Taxonomy" id="1963864"/>
    <lineage>
        <taxon>Eukaryota</taxon>
        <taxon>Amoebozoa</taxon>
        <taxon>Tubulinea</taxon>
        <taxon>Elardia</taxon>
        <taxon>Arcellinida</taxon>
        <taxon>Sphaerothecina</taxon>
        <taxon>Arcellidae</taxon>
        <taxon>Arcella</taxon>
    </lineage>
</organism>
<evidence type="ECO:0000256" key="1">
    <source>
        <dbReference type="ARBA" id="ARBA00022737"/>
    </source>
</evidence>
<dbReference type="SMART" id="SM00028">
    <property type="entry name" value="TPR"/>
    <property type="match status" value="2"/>
</dbReference>
<dbReference type="InterPro" id="IPR019734">
    <property type="entry name" value="TPR_rpt"/>
</dbReference>
<keyword evidence="1" id="KW-0677">Repeat</keyword>
<dbReference type="AlphaFoldDB" id="A0A6B2LCC4"/>
<dbReference type="PANTHER" id="PTHR22904">
    <property type="entry name" value="TPR REPEAT CONTAINING PROTEIN"/>
    <property type="match status" value="1"/>
</dbReference>
<dbReference type="PROSITE" id="PS50005">
    <property type="entry name" value="TPR"/>
    <property type="match status" value="1"/>
</dbReference>